<sequence length="134" mass="14478">MARVTVEGSETPCVDLPTGERKTVEYSRGVRERIRRGFYVLVSGPVEDESVAALDAEPVNVVSLPAPVVIDPTTLLEVTPEPEPEPEPEPVDPPARNASRAKWAAFLTSQGVAFTDDDGRDDLIALWDNTHGVG</sequence>
<protein>
    <submittedName>
        <fullName evidence="2">WD-40 repeat protein</fullName>
    </submittedName>
</protein>
<comment type="caution">
    <text evidence="2">The sequence shown here is derived from an EMBL/GenBank/DDBJ whole genome shotgun (WGS) entry which is preliminary data.</text>
</comment>
<evidence type="ECO:0000256" key="1">
    <source>
        <dbReference type="SAM" id="MobiDB-lite"/>
    </source>
</evidence>
<organism evidence="2 3">
    <name type="scientific">Mycolicibacterium canariasense</name>
    <name type="common">Mycobacterium canariasense</name>
    <dbReference type="NCBI Taxonomy" id="228230"/>
    <lineage>
        <taxon>Bacteria</taxon>
        <taxon>Bacillati</taxon>
        <taxon>Actinomycetota</taxon>
        <taxon>Actinomycetes</taxon>
        <taxon>Mycobacteriales</taxon>
        <taxon>Mycobacteriaceae</taxon>
        <taxon>Mycolicibacterium</taxon>
    </lineage>
</organism>
<evidence type="ECO:0000313" key="3">
    <source>
        <dbReference type="Proteomes" id="UP000069443"/>
    </source>
</evidence>
<keyword evidence="3" id="KW-1185">Reference proteome</keyword>
<gene>
    <name evidence="2" type="ORF">RMCC_5765</name>
</gene>
<reference evidence="3" key="2">
    <citation type="submission" date="2016-02" db="EMBL/GenBank/DDBJ databases">
        <title>Draft genome sequence of five rapidly growing Mycobacterium species.</title>
        <authorList>
            <person name="Katahira K."/>
            <person name="Gotou Y."/>
            <person name="Iida K."/>
            <person name="Ogura Y."/>
            <person name="Hayashi T."/>
        </authorList>
    </citation>
    <scope>NUCLEOTIDE SEQUENCE [LARGE SCALE GENOMIC DNA]</scope>
    <source>
        <strain evidence="3">JCM15298</strain>
    </source>
</reference>
<dbReference type="STRING" id="228230.RMCC_5765"/>
<dbReference type="Proteomes" id="UP000069443">
    <property type="component" value="Unassembled WGS sequence"/>
</dbReference>
<name>A0A100WIH8_MYCCR</name>
<evidence type="ECO:0000313" key="2">
    <source>
        <dbReference type="EMBL" id="GAS98800.1"/>
    </source>
</evidence>
<dbReference type="EMBL" id="BCSY01000111">
    <property type="protein sequence ID" value="GAS98800.1"/>
    <property type="molecule type" value="Genomic_DNA"/>
</dbReference>
<feature type="region of interest" description="Disordered" evidence="1">
    <location>
        <begin position="78"/>
        <end position="98"/>
    </location>
</feature>
<accession>A0A100WIH8</accession>
<reference evidence="3" key="1">
    <citation type="journal article" date="2016" name="Genome Announc.">
        <title>Draft Genome Sequences of Five Rapidly Growing Mycobacterium Species, M. thermoresistibile, M. fortuitum subsp. acetamidolyticum, M. canariasense, M. brisbanense, and M. novocastrense.</title>
        <authorList>
            <person name="Katahira K."/>
            <person name="Ogura Y."/>
            <person name="Gotoh Y."/>
            <person name="Hayashi T."/>
        </authorList>
    </citation>
    <scope>NUCLEOTIDE SEQUENCE [LARGE SCALE GENOMIC DNA]</scope>
    <source>
        <strain evidence="3">JCM15298</strain>
    </source>
</reference>
<dbReference type="AlphaFoldDB" id="A0A100WIH8"/>
<feature type="compositionally biased region" description="Acidic residues" evidence="1">
    <location>
        <begin position="80"/>
        <end position="90"/>
    </location>
</feature>
<proteinExistence type="predicted"/>